<dbReference type="EMBL" id="MLJW01000134">
    <property type="protein sequence ID" value="OIQ97368.1"/>
    <property type="molecule type" value="Genomic_DNA"/>
</dbReference>
<organism evidence="2">
    <name type="scientific">mine drainage metagenome</name>
    <dbReference type="NCBI Taxonomy" id="410659"/>
    <lineage>
        <taxon>unclassified sequences</taxon>
        <taxon>metagenomes</taxon>
        <taxon>ecological metagenomes</taxon>
    </lineage>
</organism>
<dbReference type="AlphaFoldDB" id="A0A1J5RMB8"/>
<sequence length="70" mass="7887">MNKLKRIAAVIAMAMISVFAQAQDTANDNNDVMKSNGKIYVVMCVVIVIVLGLFLYLIRLDRKITKLEKE</sequence>
<evidence type="ECO:0000313" key="2">
    <source>
        <dbReference type="EMBL" id="OIQ97368.1"/>
    </source>
</evidence>
<reference evidence="2" key="1">
    <citation type="submission" date="2016-10" db="EMBL/GenBank/DDBJ databases">
        <title>Sequence of Gallionella enrichment culture.</title>
        <authorList>
            <person name="Poehlein A."/>
            <person name="Muehling M."/>
            <person name="Daniel R."/>
        </authorList>
    </citation>
    <scope>NUCLEOTIDE SEQUENCE</scope>
</reference>
<feature type="transmembrane region" description="Helical" evidence="1">
    <location>
        <begin position="38"/>
        <end position="58"/>
    </location>
</feature>
<proteinExistence type="predicted"/>
<accession>A0A1J5RMB8</accession>
<evidence type="ECO:0000256" key="1">
    <source>
        <dbReference type="SAM" id="Phobius"/>
    </source>
</evidence>
<name>A0A1J5RMB8_9ZZZZ</name>
<keyword evidence="1" id="KW-0472">Membrane</keyword>
<keyword evidence="1" id="KW-0812">Transmembrane</keyword>
<keyword evidence="1" id="KW-1133">Transmembrane helix</keyword>
<evidence type="ECO:0008006" key="3">
    <source>
        <dbReference type="Google" id="ProtNLM"/>
    </source>
</evidence>
<comment type="caution">
    <text evidence="2">The sequence shown here is derived from an EMBL/GenBank/DDBJ whole genome shotgun (WGS) entry which is preliminary data.</text>
</comment>
<dbReference type="Pfam" id="PF20077">
    <property type="entry name" value="CcmD_alt"/>
    <property type="match status" value="1"/>
</dbReference>
<protein>
    <recommendedName>
        <fullName evidence="3">CcmD family protein</fullName>
    </recommendedName>
</protein>
<gene>
    <name evidence="2" type="ORF">GALL_206280</name>
</gene>